<reference evidence="2 3" key="1">
    <citation type="submission" date="2021-12" db="EMBL/GenBank/DDBJ databases">
        <title>Genome sequencing of bacteria with rrn-lacking chromosome and rrn-plasmid.</title>
        <authorList>
            <person name="Anda M."/>
            <person name="Iwasaki W."/>
        </authorList>
    </citation>
    <scope>NUCLEOTIDE SEQUENCE [LARGE SCALE GENOMIC DNA]</scope>
    <source>
        <strain evidence="2 3">DSM 100852</strain>
        <plasmid evidence="2 3">pFA8</plasmid>
    </source>
</reference>
<dbReference type="EMBL" id="AP025322">
    <property type="protein sequence ID" value="BDD12940.1"/>
    <property type="molecule type" value="Genomic_DNA"/>
</dbReference>
<keyword evidence="2" id="KW-0614">Plasmid</keyword>
<evidence type="ECO:0000313" key="2">
    <source>
        <dbReference type="EMBL" id="BDD12940.1"/>
    </source>
</evidence>
<dbReference type="Proteomes" id="UP001348817">
    <property type="component" value="Plasmid pFA8"/>
</dbReference>
<accession>A0AAU9DP04</accession>
<feature type="compositionally biased region" description="Basic and acidic residues" evidence="1">
    <location>
        <begin position="41"/>
        <end position="53"/>
    </location>
</feature>
<geneLocation type="plasmid" evidence="2 3">
    <name>pFA8</name>
</geneLocation>
<proteinExistence type="predicted"/>
<evidence type="ECO:0008006" key="4">
    <source>
        <dbReference type="Google" id="ProtNLM"/>
    </source>
</evidence>
<gene>
    <name evidence="2" type="ORF">FUAX_53720</name>
</gene>
<sequence length="53" mass="6135">MRGDTLHLTAPGRLQIPKAIRKHISKQLRKNISMTIQPKPTDYDKTEKLKLQP</sequence>
<protein>
    <recommendedName>
        <fullName evidence="4">SpoVT-AbrB domain-containing protein</fullName>
    </recommendedName>
</protein>
<organism evidence="2 3">
    <name type="scientific">Fulvitalea axinellae</name>
    <dbReference type="NCBI Taxonomy" id="1182444"/>
    <lineage>
        <taxon>Bacteria</taxon>
        <taxon>Pseudomonadati</taxon>
        <taxon>Bacteroidota</taxon>
        <taxon>Cytophagia</taxon>
        <taxon>Cytophagales</taxon>
        <taxon>Persicobacteraceae</taxon>
        <taxon>Fulvitalea</taxon>
    </lineage>
</organism>
<name>A0AAU9DP04_9BACT</name>
<dbReference type="KEGG" id="fax:FUAX_53720"/>
<keyword evidence="3" id="KW-1185">Reference proteome</keyword>
<evidence type="ECO:0000256" key="1">
    <source>
        <dbReference type="SAM" id="MobiDB-lite"/>
    </source>
</evidence>
<feature type="region of interest" description="Disordered" evidence="1">
    <location>
        <begin position="30"/>
        <end position="53"/>
    </location>
</feature>
<evidence type="ECO:0000313" key="3">
    <source>
        <dbReference type="Proteomes" id="UP001348817"/>
    </source>
</evidence>
<dbReference type="AlphaFoldDB" id="A0AAU9DP04"/>